<keyword evidence="3" id="KW-1185">Reference proteome</keyword>
<feature type="compositionally biased region" description="Basic and acidic residues" evidence="1">
    <location>
        <begin position="96"/>
        <end position="106"/>
    </location>
</feature>
<proteinExistence type="predicted"/>
<reference evidence="3" key="1">
    <citation type="submission" date="2024-07" db="EMBL/GenBank/DDBJ databases">
        <title>Two chromosome-level genome assemblies of Korean endemic species Abeliophyllum distichum and Forsythia ovata (Oleaceae).</title>
        <authorList>
            <person name="Jang H."/>
        </authorList>
    </citation>
    <scope>NUCLEOTIDE SEQUENCE [LARGE SCALE GENOMIC DNA]</scope>
</reference>
<dbReference type="EMBL" id="JBFOLJ010000005">
    <property type="protein sequence ID" value="KAL2536173.1"/>
    <property type="molecule type" value="Genomic_DNA"/>
</dbReference>
<feature type="region of interest" description="Disordered" evidence="1">
    <location>
        <begin position="65"/>
        <end position="113"/>
    </location>
</feature>
<sequence length="113" mass="13503">MKPPKLQISKGNCARVEYDEEYMYWEYWCREIEISPPRNNDRKNSYLNPISIETEENLVKNIESKFEQALKKPETNDSNGERGSSRYNGLEPPPPYREEFLTEKERKRSIKAR</sequence>
<dbReference type="AlphaFoldDB" id="A0ABD1VFT4"/>
<gene>
    <name evidence="2" type="ORF">Fot_17564</name>
</gene>
<name>A0ABD1VFT4_9LAMI</name>
<evidence type="ECO:0000256" key="1">
    <source>
        <dbReference type="SAM" id="MobiDB-lite"/>
    </source>
</evidence>
<dbReference type="Proteomes" id="UP001604277">
    <property type="component" value="Unassembled WGS sequence"/>
</dbReference>
<organism evidence="2 3">
    <name type="scientific">Forsythia ovata</name>
    <dbReference type="NCBI Taxonomy" id="205694"/>
    <lineage>
        <taxon>Eukaryota</taxon>
        <taxon>Viridiplantae</taxon>
        <taxon>Streptophyta</taxon>
        <taxon>Embryophyta</taxon>
        <taxon>Tracheophyta</taxon>
        <taxon>Spermatophyta</taxon>
        <taxon>Magnoliopsida</taxon>
        <taxon>eudicotyledons</taxon>
        <taxon>Gunneridae</taxon>
        <taxon>Pentapetalae</taxon>
        <taxon>asterids</taxon>
        <taxon>lamiids</taxon>
        <taxon>Lamiales</taxon>
        <taxon>Oleaceae</taxon>
        <taxon>Forsythieae</taxon>
        <taxon>Forsythia</taxon>
    </lineage>
</organism>
<evidence type="ECO:0000313" key="3">
    <source>
        <dbReference type="Proteomes" id="UP001604277"/>
    </source>
</evidence>
<comment type="caution">
    <text evidence="2">The sequence shown here is derived from an EMBL/GenBank/DDBJ whole genome shotgun (WGS) entry which is preliminary data.</text>
</comment>
<accession>A0ABD1VFT4</accession>
<feature type="compositionally biased region" description="Basic and acidic residues" evidence="1">
    <location>
        <begin position="65"/>
        <end position="84"/>
    </location>
</feature>
<protein>
    <submittedName>
        <fullName evidence="2">Uncharacterized protein</fullName>
    </submittedName>
</protein>
<evidence type="ECO:0000313" key="2">
    <source>
        <dbReference type="EMBL" id="KAL2536173.1"/>
    </source>
</evidence>